<dbReference type="EMBL" id="QWDC01000001">
    <property type="protein sequence ID" value="RFZ94241.1"/>
    <property type="molecule type" value="Genomic_DNA"/>
</dbReference>
<dbReference type="AlphaFoldDB" id="A0A372NWK6"/>
<dbReference type="PANTHER" id="PTHR36842:SF1">
    <property type="entry name" value="PROTEIN TOLB"/>
    <property type="match status" value="1"/>
</dbReference>
<evidence type="ECO:0000259" key="3">
    <source>
        <dbReference type="Pfam" id="PF00930"/>
    </source>
</evidence>
<proteinExistence type="inferred from homology"/>
<reference evidence="4 5" key="1">
    <citation type="submission" date="2018-08" db="EMBL/GenBank/DDBJ databases">
        <title>Mucilaginibacter sp. MYSH2.</title>
        <authorList>
            <person name="Seo T."/>
        </authorList>
    </citation>
    <scope>NUCLEOTIDE SEQUENCE [LARGE SCALE GENOMIC DNA]</scope>
    <source>
        <strain evidence="4 5">MYSH2</strain>
    </source>
</reference>
<accession>A0A372NWK6</accession>
<sequence>MKRRFPFTLSVKHAVALLCLVVSAIFSNPAKAQYFGQNKVRYKKLDFKVYKTPHFEIYYYMKNDSLIKRFAQESELWYTLHQQIFRDTFNKPNPIILYANHPDFQQTTAIDGEIGVGTGGVTEGLKNRVVMPIMETNQTTRHVLGHELVHAFQYHTLLGRDSSNFENIGNLPLWMIEGMAEYLSIGKKDAYTAMWMRDAYLNKDIPTVKDLTESNKYFPYRYGEAFWSFLGSTYGDTIIVPFFKNVARFGLQYGIRRTFGYDDKTLSKLWQNSIINTYKPFLKDTVQKPVGLRIIDDKVGGDLTVAPSVSPDGKYLAFLSSKNLFSIDLYLADAKTGRIVKQLTSKTSNTHIDEFNFIESAGTWSPDGKKFAFSVFAKGRNRMLVVSVPDGRILQDISMGKAEQFSNLSWSPDGKSVVFQGMSEGQSDLYLYNFDSKQVKQLTNDKFSDYQPNFSKDGKHVIYSSDRATYDKSLSQAITFNLAELDLETGKVTNINVFDGANNLNPQYSADGSQVYFLSNRDGFRNLYRYTFASGKVEQMTDLFTGISGITEFSPALSVSNNDDVVYSYYRAQKYSVYNAKASDFKPVAVEPGVTDYTAALLPPTKAVGVDLINSNLNNYLAYRKIPVDSIHAVAYKPKFKLDALASSGIGVGVNSVYGAGLSSGVQGVFSDILGRNQIYAGAAVNGEIYDFGASFLYLNQKGRWTFGAGASHIPYQSGFYNEVFTTKTIDGKSTPVYETRTDIIRTFEDAIQGVASYPFSRTLRAEFGATASRYSYRVDRYARDYSYTTIVGDNGNQTTQLNDLLDVSKNKISREQYFSETGIDLRAFQIYGASASLVGDDSYFGIAAPLGGHRFRIEAEYNVGTYKFFSPTIDLRKYVRARPVTFAARLYGYGRFGNTSNNLYPLYVGYPFLIRGYEAQTFYNANRPNTNGFTIDQLSGNRIAVANFEVRLPFTGPEKLAAIKSKFLFTDLNLFFDAGLAWNGGNEIKFQGAPDAIGQAPQMDQNGNPVKDANGNVIMQTVYNTNQRVPALSAGISLRINLFGAIILEPYYAIPFNRTDVKTGVFGLNFTPGW</sequence>
<keyword evidence="5" id="KW-1185">Reference proteome</keyword>
<feature type="signal peptide" evidence="2">
    <location>
        <begin position="1"/>
        <end position="32"/>
    </location>
</feature>
<keyword evidence="2" id="KW-0732">Signal</keyword>
<dbReference type="InterPro" id="IPR002469">
    <property type="entry name" value="Peptidase_S9B_N"/>
</dbReference>
<dbReference type="GO" id="GO:0006508">
    <property type="term" value="P:proteolysis"/>
    <property type="evidence" value="ECO:0007669"/>
    <property type="project" value="InterPro"/>
</dbReference>
<dbReference type="InterPro" id="IPR011659">
    <property type="entry name" value="WD40"/>
</dbReference>
<dbReference type="Pfam" id="PF07676">
    <property type="entry name" value="PD40"/>
    <property type="match status" value="2"/>
</dbReference>
<dbReference type="Proteomes" id="UP000264217">
    <property type="component" value="Unassembled WGS sequence"/>
</dbReference>
<protein>
    <submittedName>
        <fullName evidence="4">TolB protein</fullName>
    </submittedName>
</protein>
<dbReference type="Gene3D" id="2.120.10.30">
    <property type="entry name" value="TolB, C-terminal domain"/>
    <property type="match status" value="2"/>
</dbReference>
<dbReference type="Pfam" id="PF00930">
    <property type="entry name" value="DPPIV_N"/>
    <property type="match status" value="1"/>
</dbReference>
<feature type="domain" description="Dipeptidylpeptidase IV N-terminal" evidence="3">
    <location>
        <begin position="328"/>
        <end position="465"/>
    </location>
</feature>
<comment type="caution">
    <text evidence="4">The sequence shown here is derived from an EMBL/GenBank/DDBJ whole genome shotgun (WGS) entry which is preliminary data.</text>
</comment>
<dbReference type="PANTHER" id="PTHR36842">
    <property type="entry name" value="PROTEIN TOLB HOMOLOG"/>
    <property type="match status" value="1"/>
</dbReference>
<name>A0A372NWK6_9SPHI</name>
<comment type="similarity">
    <text evidence="1">Belongs to the TolB family.</text>
</comment>
<feature type="chain" id="PRO_5016819179" evidence="2">
    <location>
        <begin position="33"/>
        <end position="1075"/>
    </location>
</feature>
<gene>
    <name evidence="4" type="ORF">D0C36_01410</name>
</gene>
<organism evidence="4 5">
    <name type="scientific">Mucilaginibacter conchicola</name>
    <dbReference type="NCBI Taxonomy" id="2303333"/>
    <lineage>
        <taxon>Bacteria</taxon>
        <taxon>Pseudomonadati</taxon>
        <taxon>Bacteroidota</taxon>
        <taxon>Sphingobacteriia</taxon>
        <taxon>Sphingobacteriales</taxon>
        <taxon>Sphingobacteriaceae</taxon>
        <taxon>Mucilaginibacter</taxon>
    </lineage>
</organism>
<evidence type="ECO:0000313" key="5">
    <source>
        <dbReference type="Proteomes" id="UP000264217"/>
    </source>
</evidence>
<dbReference type="InterPro" id="IPR011042">
    <property type="entry name" value="6-blade_b-propeller_TolB-like"/>
</dbReference>
<dbReference type="OrthoDB" id="9815657at2"/>
<evidence type="ECO:0000256" key="1">
    <source>
        <dbReference type="ARBA" id="ARBA00009820"/>
    </source>
</evidence>
<evidence type="ECO:0000256" key="2">
    <source>
        <dbReference type="SAM" id="SignalP"/>
    </source>
</evidence>
<evidence type="ECO:0000313" key="4">
    <source>
        <dbReference type="EMBL" id="RFZ94241.1"/>
    </source>
</evidence>
<dbReference type="SUPFAM" id="SSF82171">
    <property type="entry name" value="DPP6 N-terminal domain-like"/>
    <property type="match status" value="1"/>
</dbReference>
<dbReference type="RefSeq" id="WP_117389806.1">
    <property type="nucleotide sequence ID" value="NZ_QWDC01000001.1"/>
</dbReference>